<dbReference type="FunFam" id="1.20.140.10:FF:000009">
    <property type="entry name" value="Acyl-CoA dehydrogenase"/>
    <property type="match status" value="1"/>
</dbReference>
<dbReference type="CDD" id="cd00567">
    <property type="entry name" value="ACAD"/>
    <property type="match status" value="1"/>
</dbReference>
<dbReference type="InterPro" id="IPR013786">
    <property type="entry name" value="AcylCoA_DH/ox_N"/>
</dbReference>
<feature type="domain" description="Acyl-CoA dehydrogenase C-terminal bacterial-type" evidence="18">
    <location>
        <begin position="517"/>
        <end position="802"/>
    </location>
</feature>
<dbReference type="AlphaFoldDB" id="A0A089WSK8"/>
<dbReference type="RefSeq" id="WP_038414389.1">
    <property type="nucleotide sequence ID" value="NZ_CP009455.1"/>
</dbReference>
<dbReference type="GO" id="GO:0005737">
    <property type="term" value="C:cytoplasm"/>
    <property type="evidence" value="ECO:0007669"/>
    <property type="project" value="TreeGrafter"/>
</dbReference>
<keyword evidence="14" id="KW-0812">Transmembrane</keyword>
<dbReference type="GO" id="GO:0070991">
    <property type="term" value="F:medium-chain fatty acyl-CoA dehydrogenase activity"/>
    <property type="evidence" value="ECO:0007669"/>
    <property type="project" value="UniProtKB-EC"/>
</dbReference>
<keyword evidence="11" id="KW-0443">Lipid metabolism</keyword>
<evidence type="ECO:0000256" key="6">
    <source>
        <dbReference type="ARBA" id="ARBA00020144"/>
    </source>
</evidence>
<dbReference type="InterPro" id="IPR036250">
    <property type="entry name" value="AcylCo_DH-like_C"/>
</dbReference>
<sequence>MLLLWLVVLVLGTAYLVHRRLSPLQVLAAVAGYTVLMGIFSTAPGWLLVLLWVLIAAVGALLLLPDWRRKTVSAPTFKWVQRTLPPMSQTEREAIDAGTVWWDGQLFSGRPDWNTLLAYPAPTLTAEEQAFIDGPTEALCAMVSDWQIGQDMDLPPQAWQHIKENGFFALIIPKEFGGKGFSAYAHSQVAMKLATRSGDLASTVMVPNSLGPAELLLHYGTEAQRNHYLPRLARGEDIPCFALTGPHAGSDAGAMTDTGIICKGQWQGEEVIGLRLTWEKRYITLGPVATLLGLAFKAYDPEHLLGDQEELGITLALIPTDTPGVEIGKRHLPLGAAFMNGPNSGKDVFVPLDFLIGGQEMLGKGWMMLMNCLSVGRSISLPAVGTGAAKYTSLVTGQYANIREQFNVPLAAFEGIQESLARIGGNAWLMDSARLLTAKAVDLGEKPSVLSAILKYHLTERGRECIQHAMDVHGGKGIIMGPNNYLGRNWQGAPIFITVEGANILSRNLMIFGQGAIRCHPYVLKEMALASREDHEQALKEFDPLLMQHVGFAIRNAASSLVLSLGLGRFERAPGDALSQGYFRALDRQAAAFAMLADLSMMLLGGSLKRRERLSARLGDVLSYLYLSSSALKRYHDLGSPEHMQPLLRWAMEESLGKAEYALDQLLDNFPNRFVGGALRVLVFPFGRRHTGPSDELDAEVAALIGRSKGDPALEELLAGCYRPQAEGDPVAALQRASDLLDQNASVHKSLRQAVRDGTVKVLPGQALIDAAVDSGALSASEGQRLKQTEAARRIVIDVDAFDKQAIAHSPGQVR</sequence>
<dbReference type="FunFam" id="2.40.110.10:FF:000010">
    <property type="entry name" value="Acyl-CoA dehydrogenase"/>
    <property type="match status" value="1"/>
</dbReference>
<name>A0A089WSK8_9PSED</name>
<dbReference type="NCBIfam" id="NF007000">
    <property type="entry name" value="PRK09463.1"/>
    <property type="match status" value="1"/>
</dbReference>
<keyword evidence="7" id="KW-0285">Flavoprotein</keyword>
<dbReference type="PANTHER" id="PTHR48083:SF18">
    <property type="entry name" value="ACYL-COENZYME A DEHYDROGENASE"/>
    <property type="match status" value="1"/>
</dbReference>
<evidence type="ECO:0000256" key="5">
    <source>
        <dbReference type="ARBA" id="ARBA00012040"/>
    </source>
</evidence>
<proteinExistence type="inferred from homology"/>
<keyword evidence="14" id="KW-1133">Transmembrane helix</keyword>
<dbReference type="OrthoDB" id="9802447at2"/>
<dbReference type="PANTHER" id="PTHR48083">
    <property type="entry name" value="MEDIUM-CHAIN SPECIFIC ACYL-COA DEHYDROGENASE, MITOCHONDRIAL-RELATED"/>
    <property type="match status" value="1"/>
</dbReference>
<evidence type="ECO:0000256" key="13">
    <source>
        <dbReference type="ARBA" id="ARBA00049247"/>
    </source>
</evidence>
<dbReference type="Pfam" id="PF02770">
    <property type="entry name" value="Acyl-CoA_dh_M"/>
    <property type="match status" value="1"/>
</dbReference>
<dbReference type="Pfam" id="PF00441">
    <property type="entry name" value="Acyl-CoA_dh_1"/>
    <property type="match status" value="1"/>
</dbReference>
<reference evidence="19 20" key="1">
    <citation type="submission" date="2014-09" db="EMBL/GenBank/DDBJ databases">
        <authorList>
            <person name="Chan K.-G."/>
        </authorList>
    </citation>
    <scope>NUCLEOTIDE SEQUENCE [LARGE SCALE GENOMIC DNA]</scope>
    <source>
        <strain evidence="19 20">ND07</strain>
    </source>
</reference>
<dbReference type="SUPFAM" id="SSF47203">
    <property type="entry name" value="Acyl-CoA dehydrogenase C-terminal domain-like"/>
    <property type="match status" value="1"/>
</dbReference>
<dbReference type="EMBL" id="CP009455">
    <property type="protein sequence ID" value="AIR91591.1"/>
    <property type="molecule type" value="Genomic_DNA"/>
</dbReference>
<evidence type="ECO:0000256" key="12">
    <source>
        <dbReference type="ARBA" id="ARBA00047882"/>
    </source>
</evidence>
<evidence type="ECO:0000256" key="10">
    <source>
        <dbReference type="ARBA" id="ARBA00023002"/>
    </source>
</evidence>
<evidence type="ECO:0000256" key="3">
    <source>
        <dbReference type="ARBA" id="ARBA00009347"/>
    </source>
</evidence>
<comment type="similarity">
    <text evidence="3">Belongs to the acyl-CoA dehydrogenase family.</text>
</comment>
<dbReference type="Pfam" id="PF09317">
    <property type="entry name" value="ACDH_C"/>
    <property type="match status" value="1"/>
</dbReference>
<accession>A0A089WSK8</accession>
<evidence type="ECO:0000313" key="20">
    <source>
        <dbReference type="Proteomes" id="UP000029493"/>
    </source>
</evidence>
<keyword evidence="8" id="KW-0274">FAD</keyword>
<evidence type="ECO:0000256" key="9">
    <source>
        <dbReference type="ARBA" id="ARBA00022832"/>
    </source>
</evidence>
<dbReference type="Gene3D" id="1.20.140.10">
    <property type="entry name" value="Butyryl-CoA Dehydrogenase, subunit A, domain 3"/>
    <property type="match status" value="1"/>
</dbReference>
<dbReference type="EC" id="1.3.8.7" evidence="4"/>
<dbReference type="EC" id="1.3.8.8" evidence="5"/>
<dbReference type="InterPro" id="IPR009075">
    <property type="entry name" value="AcylCo_DH/oxidase_C"/>
</dbReference>
<comment type="pathway">
    <text evidence="2">Lipid metabolism; fatty acid beta-oxidation.</text>
</comment>
<dbReference type="InterPro" id="IPR015396">
    <property type="entry name" value="FadE_C"/>
</dbReference>
<dbReference type="Gene3D" id="1.10.540.10">
    <property type="entry name" value="Acyl-CoA dehydrogenase/oxidase, N-terminal domain"/>
    <property type="match status" value="1"/>
</dbReference>
<dbReference type="InterPro" id="IPR050741">
    <property type="entry name" value="Acyl-CoA_dehydrogenase"/>
</dbReference>
<dbReference type="Pfam" id="PF02771">
    <property type="entry name" value="Acyl-CoA_dh_N"/>
    <property type="match status" value="1"/>
</dbReference>
<dbReference type="KEGG" id="psw:LK03_21035"/>
<evidence type="ECO:0000259" key="16">
    <source>
        <dbReference type="Pfam" id="PF02770"/>
    </source>
</evidence>
<dbReference type="InterPro" id="IPR009100">
    <property type="entry name" value="AcylCoA_DH/oxidase_NM_dom_sf"/>
</dbReference>
<comment type="cofactor">
    <cofactor evidence="1">
        <name>FAD</name>
        <dbReference type="ChEBI" id="CHEBI:57692"/>
    </cofactor>
</comment>
<keyword evidence="20" id="KW-1185">Reference proteome</keyword>
<evidence type="ECO:0000256" key="8">
    <source>
        <dbReference type="ARBA" id="ARBA00022827"/>
    </source>
</evidence>
<dbReference type="InterPro" id="IPR046373">
    <property type="entry name" value="Acyl-CoA_Oxase/DH_mid-dom_sf"/>
</dbReference>
<dbReference type="GO" id="GO:0050660">
    <property type="term" value="F:flavin adenine dinucleotide binding"/>
    <property type="evidence" value="ECO:0007669"/>
    <property type="project" value="InterPro"/>
</dbReference>
<feature type="domain" description="Acyl-CoA oxidase/dehydrogenase middle" evidence="16">
    <location>
        <begin position="240"/>
        <end position="338"/>
    </location>
</feature>
<gene>
    <name evidence="19" type="primary">fadE</name>
    <name evidence="19" type="ORF">LK03_21035</name>
</gene>
<dbReference type="InterPro" id="IPR037069">
    <property type="entry name" value="AcylCoA_DH/ox_N_sf"/>
</dbReference>
<evidence type="ECO:0000256" key="2">
    <source>
        <dbReference type="ARBA" id="ARBA00005005"/>
    </source>
</evidence>
<dbReference type="STRING" id="157783.LK03_21035"/>
<evidence type="ECO:0000259" key="18">
    <source>
        <dbReference type="Pfam" id="PF09317"/>
    </source>
</evidence>
<dbReference type="GO" id="GO:0033539">
    <property type="term" value="P:fatty acid beta-oxidation using acyl-CoA dehydrogenase"/>
    <property type="evidence" value="ECO:0007669"/>
    <property type="project" value="InterPro"/>
</dbReference>
<evidence type="ECO:0000259" key="17">
    <source>
        <dbReference type="Pfam" id="PF02771"/>
    </source>
</evidence>
<dbReference type="GO" id="GO:0004466">
    <property type="term" value="F:long-chain fatty acyl-CoA dehydrogenase activity"/>
    <property type="evidence" value="ECO:0007669"/>
    <property type="project" value="UniProtKB-EC"/>
</dbReference>
<feature type="transmembrane region" description="Helical" evidence="14">
    <location>
        <begin position="43"/>
        <end position="64"/>
    </location>
</feature>
<dbReference type="Gene3D" id="2.40.110.10">
    <property type="entry name" value="Butyryl-CoA Dehydrogenase, subunit A, domain 2"/>
    <property type="match status" value="1"/>
</dbReference>
<keyword evidence="9" id="KW-0276">Fatty acid metabolism</keyword>
<dbReference type="FunFam" id="1.10.540.10:FF:000004">
    <property type="entry name" value="Acyl-CoA dehydrogenase"/>
    <property type="match status" value="1"/>
</dbReference>
<organism evidence="19 20">
    <name type="scientific">Pseudomonas cremoricolorata</name>
    <dbReference type="NCBI Taxonomy" id="157783"/>
    <lineage>
        <taxon>Bacteria</taxon>
        <taxon>Pseudomonadati</taxon>
        <taxon>Pseudomonadota</taxon>
        <taxon>Gammaproteobacteria</taxon>
        <taxon>Pseudomonadales</taxon>
        <taxon>Pseudomonadaceae</taxon>
        <taxon>Pseudomonas</taxon>
    </lineage>
</organism>
<dbReference type="Proteomes" id="UP000029493">
    <property type="component" value="Chromosome"/>
</dbReference>
<dbReference type="InterPro" id="IPR006091">
    <property type="entry name" value="Acyl-CoA_Oxase/DH_mid-dom"/>
</dbReference>
<comment type="catalytic activity">
    <reaction evidence="12">
        <text>a medium-chain 2,3-saturated fatty acyl-CoA + oxidized [electron-transfer flavoprotein] + H(+) = a medium-chain (2E)-enoyl-CoA + reduced [electron-transfer flavoprotein]</text>
        <dbReference type="Rhea" id="RHEA:14477"/>
        <dbReference type="Rhea" id="RHEA-COMP:10685"/>
        <dbReference type="Rhea" id="RHEA-COMP:10686"/>
        <dbReference type="ChEBI" id="CHEBI:15378"/>
        <dbReference type="ChEBI" id="CHEBI:57692"/>
        <dbReference type="ChEBI" id="CHEBI:58307"/>
        <dbReference type="ChEBI" id="CHEBI:83723"/>
        <dbReference type="ChEBI" id="CHEBI:83726"/>
        <dbReference type="EC" id="1.3.8.7"/>
    </reaction>
</comment>
<protein>
    <recommendedName>
        <fullName evidence="6">Acyl-coenzyme A dehydrogenase</fullName>
        <ecNumber evidence="4">1.3.8.7</ecNumber>
        <ecNumber evidence="5">1.3.8.8</ecNumber>
    </recommendedName>
</protein>
<feature type="domain" description="Acyl-CoA dehydrogenase/oxidase C-terminal" evidence="15">
    <location>
        <begin position="363"/>
        <end position="508"/>
    </location>
</feature>
<comment type="catalytic activity">
    <reaction evidence="13">
        <text>a long-chain 2,3-saturated fatty acyl-CoA + oxidized [electron-transfer flavoprotein] + H(+) = a long-chain (2E)-enoyl-CoA + reduced [electron-transfer flavoprotein]</text>
        <dbReference type="Rhea" id="RHEA:17721"/>
        <dbReference type="Rhea" id="RHEA-COMP:10685"/>
        <dbReference type="Rhea" id="RHEA-COMP:10686"/>
        <dbReference type="ChEBI" id="CHEBI:15378"/>
        <dbReference type="ChEBI" id="CHEBI:57692"/>
        <dbReference type="ChEBI" id="CHEBI:58307"/>
        <dbReference type="ChEBI" id="CHEBI:83721"/>
        <dbReference type="ChEBI" id="CHEBI:83727"/>
        <dbReference type="EC" id="1.3.8.8"/>
    </reaction>
</comment>
<evidence type="ECO:0000256" key="4">
    <source>
        <dbReference type="ARBA" id="ARBA00012033"/>
    </source>
</evidence>
<dbReference type="eggNOG" id="COG1960">
    <property type="taxonomic scope" value="Bacteria"/>
</dbReference>
<evidence type="ECO:0000256" key="7">
    <source>
        <dbReference type="ARBA" id="ARBA00022630"/>
    </source>
</evidence>
<feature type="domain" description="Acyl-CoA dehydrogenase/oxidase N-terminal" evidence="17">
    <location>
        <begin position="143"/>
        <end position="236"/>
    </location>
</feature>
<dbReference type="UniPathway" id="UPA00659"/>
<dbReference type="NCBIfam" id="NF009586">
    <property type="entry name" value="PRK13026.1"/>
    <property type="match status" value="1"/>
</dbReference>
<evidence type="ECO:0000313" key="19">
    <source>
        <dbReference type="EMBL" id="AIR91591.1"/>
    </source>
</evidence>
<evidence type="ECO:0000259" key="15">
    <source>
        <dbReference type="Pfam" id="PF00441"/>
    </source>
</evidence>
<keyword evidence="10" id="KW-0560">Oxidoreductase</keyword>
<keyword evidence="14" id="KW-0472">Membrane</keyword>
<evidence type="ECO:0000256" key="11">
    <source>
        <dbReference type="ARBA" id="ARBA00023098"/>
    </source>
</evidence>
<evidence type="ECO:0000256" key="1">
    <source>
        <dbReference type="ARBA" id="ARBA00001974"/>
    </source>
</evidence>
<dbReference type="SUPFAM" id="SSF56645">
    <property type="entry name" value="Acyl-CoA dehydrogenase NM domain-like"/>
    <property type="match status" value="1"/>
</dbReference>
<evidence type="ECO:0000256" key="14">
    <source>
        <dbReference type="SAM" id="Phobius"/>
    </source>
</evidence>